<proteinExistence type="predicted"/>
<reference evidence="1" key="1">
    <citation type="submission" date="2018-11" db="EMBL/GenBank/DDBJ databases">
        <authorList>
            <consortium name="Pathogen Informatics"/>
        </authorList>
    </citation>
    <scope>NUCLEOTIDE SEQUENCE</scope>
</reference>
<protein>
    <submittedName>
        <fullName evidence="1">Uncharacterized protein</fullName>
    </submittedName>
</protein>
<keyword evidence="2" id="KW-1185">Reference proteome</keyword>
<evidence type="ECO:0000313" key="2">
    <source>
        <dbReference type="Proteomes" id="UP000784294"/>
    </source>
</evidence>
<gene>
    <name evidence="1" type="ORF">PXEA_LOCUS2583</name>
</gene>
<dbReference type="AlphaFoldDB" id="A0A3S5AZP7"/>
<dbReference type="EMBL" id="CAAALY010005563">
    <property type="protein sequence ID" value="VEL09143.1"/>
    <property type="molecule type" value="Genomic_DNA"/>
</dbReference>
<organism evidence="1 2">
    <name type="scientific">Protopolystoma xenopodis</name>
    <dbReference type="NCBI Taxonomy" id="117903"/>
    <lineage>
        <taxon>Eukaryota</taxon>
        <taxon>Metazoa</taxon>
        <taxon>Spiralia</taxon>
        <taxon>Lophotrochozoa</taxon>
        <taxon>Platyhelminthes</taxon>
        <taxon>Monogenea</taxon>
        <taxon>Polyopisthocotylea</taxon>
        <taxon>Polystomatidea</taxon>
        <taxon>Polystomatidae</taxon>
        <taxon>Protopolystoma</taxon>
    </lineage>
</organism>
<name>A0A3S5AZP7_9PLAT</name>
<evidence type="ECO:0000313" key="1">
    <source>
        <dbReference type="EMBL" id="VEL09143.1"/>
    </source>
</evidence>
<comment type="caution">
    <text evidence="1">The sequence shown here is derived from an EMBL/GenBank/DDBJ whole genome shotgun (WGS) entry which is preliminary data.</text>
</comment>
<sequence length="85" mass="9956">MSPERVSPHVGLAKRNDLYHRYQVPFAQLLTFILPPFACPACHLVAVIHQYHWLPKCPYFPSSITPHWRINSIWCPCQYLVLFPP</sequence>
<accession>A0A3S5AZP7</accession>
<dbReference type="Proteomes" id="UP000784294">
    <property type="component" value="Unassembled WGS sequence"/>
</dbReference>